<feature type="region of interest" description="Disordered" evidence="4">
    <location>
        <begin position="936"/>
        <end position="1132"/>
    </location>
</feature>
<dbReference type="SMART" id="SM00339">
    <property type="entry name" value="FH"/>
    <property type="match status" value="1"/>
</dbReference>
<dbReference type="EMBL" id="NHZQ01000016">
    <property type="protein sequence ID" value="PSK58660.1"/>
    <property type="molecule type" value="Genomic_DNA"/>
</dbReference>
<organism evidence="7 8">
    <name type="scientific">Elsinoe australis</name>
    <dbReference type="NCBI Taxonomy" id="40998"/>
    <lineage>
        <taxon>Eukaryota</taxon>
        <taxon>Fungi</taxon>
        <taxon>Dikarya</taxon>
        <taxon>Ascomycota</taxon>
        <taxon>Pezizomycotina</taxon>
        <taxon>Dothideomycetes</taxon>
        <taxon>Dothideomycetidae</taxon>
        <taxon>Myriangiales</taxon>
        <taxon>Elsinoaceae</taxon>
        <taxon>Elsinoe</taxon>
    </lineage>
</organism>
<dbReference type="SUPFAM" id="SSF49879">
    <property type="entry name" value="SMAD/FHA domain"/>
    <property type="match status" value="1"/>
</dbReference>
<feature type="region of interest" description="Disordered" evidence="4">
    <location>
        <begin position="371"/>
        <end position="530"/>
    </location>
</feature>
<dbReference type="Gene3D" id="2.60.200.20">
    <property type="match status" value="1"/>
</dbReference>
<evidence type="ECO:0000313" key="7">
    <source>
        <dbReference type="EMBL" id="PSK58660.1"/>
    </source>
</evidence>
<dbReference type="Pfam" id="PF00250">
    <property type="entry name" value="Forkhead"/>
    <property type="match status" value="1"/>
</dbReference>
<feature type="compositionally biased region" description="Low complexity" evidence="4">
    <location>
        <begin position="586"/>
        <end position="595"/>
    </location>
</feature>
<feature type="compositionally biased region" description="Low complexity" evidence="4">
    <location>
        <begin position="973"/>
        <end position="985"/>
    </location>
</feature>
<sequence length="1132" mass="120964">MATTASNAPAAFGLLQTPSFPQHSPYMTDALVKTEFDTTDDNTAALASSPFNVASFNPFEAETVDQQEEIAPAPAPSRSSIDEMMGNLRGRSESASMNFHGDMDMYSEAVSAQMADSVQADLESYAAEEPAAVEPQPMQAYAKLQFEDGDFYVNTHSVELGRDREASKREKRHKKRAKRREAMEDVDVGETPTHSVHAKMREFKGISGSNVSEGGLIGVSVYSDSEDEARHARRRRRRGLGLTSQDSSHSQSIAPANILHNPNSLGLEDDIFAEDAQSLVVPAPEVPLIPIFRPSHGQRSNISRKHVRIQYNHDKACWELHALGRNGTFVDGNVVSQGDSARLHHDSHIQIQAISIVFKLPDVAKYDEEAAGESYESESDVEKLESSPEGVNRAVKEASGTPSDLEEELPRDRPKLKLSLSKRSQALDKKSAKPAKISLKSSKSKEKAKVSPPAPVVDEPVVEEAEVRASIEDTSETKPSMEAPGVPATPAANLAPGSVLEGLAPEEIPQKRKGPGRPPKNGVMSKRDEAIIKRKKKELQKMGLEIPPLAELLAMARAESGTTAKKPGEEDENGVIILGTAGGESASAGLGEGSAKPQTAAEIEAAKARKMAAKSPSPQKPESEYTEEELKKPQKTYVVLIHDALSNSATGIMDLQQIYDAIQKMYPYYKYRSQTQGWQSSIRHNLIGSEAFEEAGKIGKGRLWKINPNYNIDKEKKRRQPTPPPSDNKPTYQYPYQQGQYSNQGYPPYRPSPYGTPYGPPTTTLPNGAKPPPSYGQQRNGTYYSPYASQPQNGQAQQSPYGAQSRPPCPHPPAPNQAPNGQAPAVSTPQPPNAARTTTLPPPSQGQAGAQQAPSAGSAPPSGPPRPPPQQEGIGNNDTIEEIMAYHKRYLGQFRPGPEQDAARDLFRKAVSRHIDQNKVHGAYISDEEKKVADVIGEIITRNKGKPRQTVPPPQGQPQSQQQPPAQHPPGQAPGAARPAAAPANPSGPPVPQSGTPQPQTYAAPPTTVPHAPMTAPMTAPVAQTSQPAPQAAPAAPATIDLTGGPHETPPGPLPATRVPAPAPTNGTSATSTPTPAAAAAHPAPPATAPIATSTLTPVNAGPQQAPVPSAAGAKRSADEATEEPDAKRSKV</sequence>
<feature type="compositionally biased region" description="Low complexity" evidence="4">
    <location>
        <begin position="1089"/>
        <end position="1098"/>
    </location>
</feature>
<evidence type="ECO:0000259" key="5">
    <source>
        <dbReference type="PROSITE" id="PS50006"/>
    </source>
</evidence>
<feature type="region of interest" description="Disordered" evidence="4">
    <location>
        <begin position="709"/>
        <end position="879"/>
    </location>
</feature>
<gene>
    <name evidence="7" type="ORF">B9Z65_6675</name>
</gene>
<dbReference type="InterPro" id="IPR000253">
    <property type="entry name" value="FHA_dom"/>
</dbReference>
<evidence type="ECO:0000313" key="8">
    <source>
        <dbReference type="Proteomes" id="UP000243723"/>
    </source>
</evidence>
<dbReference type="Gene3D" id="1.10.10.10">
    <property type="entry name" value="Winged helix-like DNA-binding domain superfamily/Winged helix DNA-binding domain"/>
    <property type="match status" value="1"/>
</dbReference>
<protein>
    <submittedName>
        <fullName evidence="7">Fork-head transcriptional regulator 2</fullName>
    </submittedName>
</protein>
<feature type="compositionally biased region" description="Low complexity" evidence="4">
    <location>
        <begin position="996"/>
        <end position="1039"/>
    </location>
</feature>
<dbReference type="InterPro" id="IPR045178">
    <property type="entry name" value="Fhl1/FHA1"/>
</dbReference>
<dbReference type="PROSITE" id="PS50039">
    <property type="entry name" value="FORK_HEAD_3"/>
    <property type="match status" value="1"/>
</dbReference>
<evidence type="ECO:0000256" key="3">
    <source>
        <dbReference type="PROSITE-ProRule" id="PRU00089"/>
    </source>
</evidence>
<evidence type="ECO:0000256" key="4">
    <source>
        <dbReference type="SAM" id="MobiDB-lite"/>
    </source>
</evidence>
<dbReference type="GO" id="GO:0043565">
    <property type="term" value="F:sequence-specific DNA binding"/>
    <property type="evidence" value="ECO:0007669"/>
    <property type="project" value="InterPro"/>
</dbReference>
<reference evidence="7 8" key="1">
    <citation type="submission" date="2017-05" db="EMBL/GenBank/DDBJ databases">
        <title>Draft genome sequence of Elsinoe australis.</title>
        <authorList>
            <person name="Cheng Q."/>
        </authorList>
    </citation>
    <scope>NUCLEOTIDE SEQUENCE [LARGE SCALE GENOMIC DNA]</scope>
    <source>
        <strain evidence="7 8">NL1</strain>
    </source>
</reference>
<feature type="compositionally biased region" description="Polar residues" evidence="4">
    <location>
        <begin position="242"/>
        <end position="257"/>
    </location>
</feature>
<dbReference type="InterPro" id="IPR036390">
    <property type="entry name" value="WH_DNA-bd_sf"/>
</dbReference>
<dbReference type="GO" id="GO:0060962">
    <property type="term" value="P:regulation of ribosomal protein gene transcription by RNA polymerase II"/>
    <property type="evidence" value="ECO:0007669"/>
    <property type="project" value="InterPro"/>
</dbReference>
<keyword evidence="8" id="KW-1185">Reference proteome</keyword>
<evidence type="ECO:0000259" key="6">
    <source>
        <dbReference type="PROSITE" id="PS50039"/>
    </source>
</evidence>
<dbReference type="PANTHER" id="PTHR21712">
    <property type="entry name" value="PRE-RRNA-PROCESSING PROTEIN FHL1"/>
    <property type="match status" value="1"/>
</dbReference>
<feature type="compositionally biased region" description="Basic residues" evidence="4">
    <location>
        <begin position="169"/>
        <end position="179"/>
    </location>
</feature>
<feature type="compositionally biased region" description="Low complexity" evidence="4">
    <location>
        <begin position="1064"/>
        <end position="1082"/>
    </location>
</feature>
<feature type="compositionally biased region" description="Low complexity" evidence="4">
    <location>
        <begin position="732"/>
        <end position="768"/>
    </location>
</feature>
<dbReference type="GO" id="GO:0003700">
    <property type="term" value="F:DNA-binding transcription factor activity"/>
    <property type="evidence" value="ECO:0007669"/>
    <property type="project" value="InterPro"/>
</dbReference>
<feature type="compositionally biased region" description="Pro residues" evidence="4">
    <location>
        <begin position="861"/>
        <end position="870"/>
    </location>
</feature>
<dbReference type="PANTHER" id="PTHR21712:SF29">
    <property type="entry name" value="PRE-RRNA-PROCESSING PROTEIN FHL1"/>
    <property type="match status" value="1"/>
</dbReference>
<dbReference type="PROSITE" id="PS00658">
    <property type="entry name" value="FORK_HEAD_2"/>
    <property type="match status" value="1"/>
</dbReference>
<accession>A0A2P8ADX2</accession>
<feature type="region of interest" description="Disordered" evidence="4">
    <location>
        <begin position="162"/>
        <end position="193"/>
    </location>
</feature>
<feature type="region of interest" description="Disordered" evidence="4">
    <location>
        <begin position="586"/>
        <end position="631"/>
    </location>
</feature>
<dbReference type="InterPro" id="IPR001766">
    <property type="entry name" value="Fork_head_dom"/>
</dbReference>
<keyword evidence="1 3" id="KW-0238">DNA-binding</keyword>
<dbReference type="AlphaFoldDB" id="A0A2P8ADX2"/>
<dbReference type="STRING" id="40998.A0A2P8ADX2"/>
<dbReference type="Proteomes" id="UP000243723">
    <property type="component" value="Unassembled WGS sequence"/>
</dbReference>
<feature type="compositionally biased region" description="Polar residues" evidence="4">
    <location>
        <begin position="775"/>
        <end position="802"/>
    </location>
</feature>
<feature type="region of interest" description="Disordered" evidence="4">
    <location>
        <begin position="225"/>
        <end position="257"/>
    </location>
</feature>
<feature type="compositionally biased region" description="Pro residues" evidence="4">
    <location>
        <begin position="807"/>
        <end position="816"/>
    </location>
</feature>
<comment type="caution">
    <text evidence="7">The sequence shown here is derived from an EMBL/GenBank/DDBJ whole genome shotgun (WGS) entry which is preliminary data.</text>
</comment>
<dbReference type="OrthoDB" id="5402974at2759"/>
<dbReference type="PRINTS" id="PR01217">
    <property type="entry name" value="PRICHEXTENSN"/>
</dbReference>
<dbReference type="SUPFAM" id="SSF46785">
    <property type="entry name" value="Winged helix' DNA-binding domain"/>
    <property type="match status" value="1"/>
</dbReference>
<keyword evidence="2 3" id="KW-0539">Nucleus</keyword>
<evidence type="ECO:0000256" key="1">
    <source>
        <dbReference type="ARBA" id="ARBA00023125"/>
    </source>
</evidence>
<dbReference type="PRINTS" id="PR00053">
    <property type="entry name" value="FORKHEAD"/>
</dbReference>
<feature type="domain" description="Fork-head" evidence="6">
    <location>
        <begin position="632"/>
        <end position="720"/>
    </location>
</feature>
<name>A0A2P8ADX2_9PEZI</name>
<evidence type="ECO:0000256" key="2">
    <source>
        <dbReference type="ARBA" id="ARBA00023242"/>
    </source>
</evidence>
<dbReference type="InterPro" id="IPR008984">
    <property type="entry name" value="SMAD_FHA_dom_sf"/>
</dbReference>
<dbReference type="PROSITE" id="PS50006">
    <property type="entry name" value="FHA_DOMAIN"/>
    <property type="match status" value="1"/>
</dbReference>
<proteinExistence type="predicted"/>
<dbReference type="Pfam" id="PF00498">
    <property type="entry name" value="FHA"/>
    <property type="match status" value="1"/>
</dbReference>
<dbReference type="InterPro" id="IPR036388">
    <property type="entry name" value="WH-like_DNA-bd_sf"/>
</dbReference>
<dbReference type="GO" id="GO:0005634">
    <property type="term" value="C:nucleus"/>
    <property type="evidence" value="ECO:0007669"/>
    <property type="project" value="UniProtKB-SubCell"/>
</dbReference>
<comment type="subcellular location">
    <subcellularLocation>
        <location evidence="3">Nucleus</location>
    </subcellularLocation>
</comment>
<feature type="domain" description="FHA" evidence="5">
    <location>
        <begin position="302"/>
        <end position="335"/>
    </location>
</feature>
<feature type="DNA-binding region" description="Fork-head" evidence="3">
    <location>
        <begin position="632"/>
        <end position="720"/>
    </location>
</feature>
<feature type="compositionally biased region" description="Low complexity" evidence="4">
    <location>
        <begin position="845"/>
        <end position="860"/>
    </location>
</feature>
<dbReference type="InterPro" id="IPR030456">
    <property type="entry name" value="TF_fork_head_CS_2"/>
</dbReference>